<dbReference type="PANTHER" id="PTHR24148">
    <property type="entry name" value="ANKYRIN REPEAT DOMAIN-CONTAINING PROTEIN 39 HOMOLOG-RELATED"/>
    <property type="match status" value="1"/>
</dbReference>
<dbReference type="HOGENOM" id="CLU_004184_7_2_1"/>
<feature type="region of interest" description="Disordered" evidence="1">
    <location>
        <begin position="1"/>
        <end position="24"/>
    </location>
</feature>
<dbReference type="AlphaFoldDB" id="S3D9T0"/>
<dbReference type="InterPro" id="IPR010730">
    <property type="entry name" value="HET"/>
</dbReference>
<keyword evidence="4" id="KW-1185">Reference proteome</keyword>
<reference evidence="3 4" key="1">
    <citation type="journal article" date="2013" name="BMC Genomics">
        <title>The genome and transcriptome of the pine saprophyte Ophiostoma piceae, and a comparison with the bark beetle-associated pine pathogen Grosmannia clavigera.</title>
        <authorList>
            <person name="Haridas S."/>
            <person name="Wang Y."/>
            <person name="Lim L."/>
            <person name="Massoumi Alamouti S."/>
            <person name="Jackman S."/>
            <person name="Docking R."/>
            <person name="Robertson G."/>
            <person name="Birol I."/>
            <person name="Bohlmann J."/>
            <person name="Breuil C."/>
        </authorList>
    </citation>
    <scope>NUCLEOTIDE SEQUENCE [LARGE SCALE GENOMIC DNA]</scope>
    <source>
        <strain evidence="3 4">UAMH 11346</strain>
    </source>
</reference>
<proteinExistence type="predicted"/>
<evidence type="ECO:0000313" key="4">
    <source>
        <dbReference type="Proteomes" id="UP000016923"/>
    </source>
</evidence>
<organism evidence="3 4">
    <name type="scientific">Ophiostoma piceae (strain UAMH 11346)</name>
    <name type="common">Sap stain fungus</name>
    <dbReference type="NCBI Taxonomy" id="1262450"/>
    <lineage>
        <taxon>Eukaryota</taxon>
        <taxon>Fungi</taxon>
        <taxon>Dikarya</taxon>
        <taxon>Ascomycota</taxon>
        <taxon>Pezizomycotina</taxon>
        <taxon>Sordariomycetes</taxon>
        <taxon>Sordariomycetidae</taxon>
        <taxon>Ophiostomatales</taxon>
        <taxon>Ophiostomataceae</taxon>
        <taxon>Ophiostoma</taxon>
    </lineage>
</organism>
<dbReference type="STRING" id="1262450.S3D9T0"/>
<accession>S3D9T0</accession>
<dbReference type="Pfam" id="PF06985">
    <property type="entry name" value="HET"/>
    <property type="match status" value="1"/>
</dbReference>
<evidence type="ECO:0000259" key="2">
    <source>
        <dbReference type="Pfam" id="PF06985"/>
    </source>
</evidence>
<protein>
    <submittedName>
        <fullName evidence="3">Heterokaryon incompatibility protein</fullName>
    </submittedName>
</protein>
<dbReference type="PANTHER" id="PTHR24148:SF64">
    <property type="entry name" value="HETEROKARYON INCOMPATIBILITY DOMAIN-CONTAINING PROTEIN"/>
    <property type="match status" value="1"/>
</dbReference>
<evidence type="ECO:0000256" key="1">
    <source>
        <dbReference type="SAM" id="MobiDB-lite"/>
    </source>
</evidence>
<name>S3D9T0_OPHP1</name>
<feature type="domain" description="Heterokaryon incompatibility" evidence="2">
    <location>
        <begin position="70"/>
        <end position="226"/>
    </location>
</feature>
<dbReference type="EMBL" id="KE148146">
    <property type="protein sequence ID" value="EPE10250.1"/>
    <property type="molecule type" value="Genomic_DNA"/>
</dbReference>
<dbReference type="VEuPathDB" id="FungiDB:F503_05345"/>
<dbReference type="OrthoDB" id="5386682at2759"/>
<sequence length="682" mass="75390">MSLRAQRSAPSSSRGLSVPYQPLRQDKTNNDIQEMRLLSIDDAFICQPSGRLISCTMRTCPVSTAQKTGYFALSYVWGDAQDTQPIVVNGRTFKATRNLVEALRHVCAINPECCSGLWVDAICINQHDDKEKSSQVALMRHIYAGALETLAWLGPGDTSSSAAIRLVNLIWEDDDIIGRGGKAPRPEKLMVRDVCDLIDTLEDTRLISSDVFSQRPYWTRIWTIQEGLLGKSCRLIAGADSCFLHSILGIMDWVMSDESSEFLDRDPDESDDALTKFQNMVRYIRHDAETGLPIPSLRATLHMAYKTGHGSVYSDMKRAMICLQMAADRKATNPLDMVFGLSGLVDVGLEIDYSVSVKELYSSTARLFIAQVDYARHLLNWAGIASHESTLCLPSWAPDWSISPRIRPIRGSNKRSEVPPSHQPLVSGETLRVRGVCIGVIQSTNELGIFPGNMNKRSGTIYWTDEQLCGRISSAAEYLVGGNAEEVLDIILSEPPSKYRHKYDKPIVTTLLHLLKDPDERHDAAHDLISLIQCFVRTRDISLCLDVGNHADSSAAIGPGHNIFSTLFDENRTEPVDRNAFLHAAAHQFQNPTFTNSLLGESSVTGGYVLLRTTNGRCGYSREGVQAGDVVYMAGGCSDLLVLRPTGKHFTYLATGCIVGFGGQYPIDWDNPPGDIEIVDIK</sequence>
<dbReference type="Proteomes" id="UP000016923">
    <property type="component" value="Unassembled WGS sequence"/>
</dbReference>
<dbReference type="InterPro" id="IPR052895">
    <property type="entry name" value="HetReg/Transcr_Mod"/>
</dbReference>
<dbReference type="eggNOG" id="ENOG502QTW7">
    <property type="taxonomic scope" value="Eukaryota"/>
</dbReference>
<dbReference type="OMA" id="WAGIASH"/>
<gene>
    <name evidence="3" type="ORF">F503_05345</name>
</gene>
<evidence type="ECO:0000313" key="3">
    <source>
        <dbReference type="EMBL" id="EPE10250.1"/>
    </source>
</evidence>